<keyword evidence="3" id="KW-0285">Flavoprotein</keyword>
<dbReference type="Pfam" id="PF01266">
    <property type="entry name" value="DAO"/>
    <property type="match status" value="1"/>
</dbReference>
<evidence type="ECO:0000313" key="11">
    <source>
        <dbReference type="EMBL" id="AKH38684.1"/>
    </source>
</evidence>
<reference evidence="11 12" key="2">
    <citation type="journal article" date="2016" name="Genome Announc.">
        <title>Genome Sequence of Nitrosomonas communis Strain Nm2, a Mesophilic Ammonia-Oxidizing Bacterium Isolated from Mediterranean Soil.</title>
        <authorList>
            <person name="Kozlowski J.A."/>
            <person name="Kits K.D."/>
            <person name="Stein L.Y."/>
        </authorList>
    </citation>
    <scope>NUCLEOTIDE SEQUENCE [LARGE SCALE GENOMIC DNA]</scope>
    <source>
        <strain evidence="11 12">Nm2</strain>
    </source>
</reference>
<protein>
    <submittedName>
        <fullName evidence="11">FAD-dependent oxidoreductase</fullName>
    </submittedName>
</protein>
<accession>A0A0F7KIG9</accession>
<dbReference type="AlphaFoldDB" id="A0A0F7KIG9"/>
<keyword evidence="5" id="KW-0949">S-adenosyl-L-methionine</keyword>
<evidence type="ECO:0000256" key="7">
    <source>
        <dbReference type="ARBA" id="ARBA00022827"/>
    </source>
</evidence>
<keyword evidence="4" id="KW-0808">Transferase</keyword>
<keyword evidence="1" id="KW-0963">Cytoplasm</keyword>
<proteinExistence type="predicted"/>
<evidence type="ECO:0000256" key="2">
    <source>
        <dbReference type="ARBA" id="ARBA00022603"/>
    </source>
</evidence>
<evidence type="ECO:0000256" key="6">
    <source>
        <dbReference type="ARBA" id="ARBA00022694"/>
    </source>
</evidence>
<dbReference type="Proteomes" id="UP000034156">
    <property type="component" value="Chromosome"/>
</dbReference>
<name>A0A0F7KIG9_9PROT</name>
<organism evidence="11 12">
    <name type="scientific">Nitrosomonas communis</name>
    <dbReference type="NCBI Taxonomy" id="44574"/>
    <lineage>
        <taxon>Bacteria</taxon>
        <taxon>Pseudomonadati</taxon>
        <taxon>Pseudomonadota</taxon>
        <taxon>Betaproteobacteria</taxon>
        <taxon>Nitrosomonadales</taxon>
        <taxon>Nitrosomonadaceae</taxon>
        <taxon>Nitrosomonas</taxon>
    </lineage>
</organism>
<dbReference type="KEGG" id="nco:AAW31_14100"/>
<dbReference type="OrthoDB" id="9806257at2"/>
<evidence type="ECO:0000256" key="4">
    <source>
        <dbReference type="ARBA" id="ARBA00022679"/>
    </source>
</evidence>
<sequence length="355" mass="40317">MPSRPVDVLIVGQGLAGSLLAWELIRQQARVMVIDSGETNASQVAAGLINPVTGKRLVKAAEIEQLLPAAMDCYQQLALAFKQQFFVPIPMVRLLKSEHERHIAQQRLVQAEYQAFLTDEPSCPPGINSAFGVLQQLQTGYIKIRQLLKCLQDFFVANGCYRQARLDYREIMFQPHLQWQDWQPRHIVFCEGHQGTVNPWFGKLPFQPVKGEILYCKTQAVSPIRILNFGYWMIPTEPHQFRLGATFDYTNLDTQPTERARHQLIQALTEVYPGLHPVEIVEHQAGIRPATQDKRPFIGSHPVYRHLHIFNGFGAKGSLAIPWYAQQFAAALNQAASIPDTVHVRRYYDSHFPSA</sequence>
<feature type="domain" description="FAD dependent oxidoreductase" evidence="10">
    <location>
        <begin position="7"/>
        <end position="329"/>
    </location>
</feature>
<dbReference type="SUPFAM" id="SSF54373">
    <property type="entry name" value="FAD-linked reductases, C-terminal domain"/>
    <property type="match status" value="1"/>
</dbReference>
<evidence type="ECO:0000256" key="3">
    <source>
        <dbReference type="ARBA" id="ARBA00022630"/>
    </source>
</evidence>
<reference evidence="12" key="1">
    <citation type="submission" date="2015-05" db="EMBL/GenBank/DDBJ databases">
        <title>Draft genome of Nitrosomonas communis strain Nm2.</title>
        <authorList>
            <person name="Kozlowski J.A."/>
            <person name="Kits K.D."/>
            <person name="Stein L.Y."/>
        </authorList>
    </citation>
    <scope>NUCLEOTIDE SEQUENCE [LARGE SCALE GENOMIC DNA]</scope>
    <source>
        <strain evidence="12">Nm2</strain>
    </source>
</reference>
<evidence type="ECO:0000259" key="10">
    <source>
        <dbReference type="Pfam" id="PF01266"/>
    </source>
</evidence>
<evidence type="ECO:0000256" key="1">
    <source>
        <dbReference type="ARBA" id="ARBA00022490"/>
    </source>
</evidence>
<dbReference type="PANTHER" id="PTHR13847">
    <property type="entry name" value="SARCOSINE DEHYDROGENASE-RELATED"/>
    <property type="match status" value="1"/>
</dbReference>
<dbReference type="Gene3D" id="3.50.50.60">
    <property type="entry name" value="FAD/NAD(P)-binding domain"/>
    <property type="match status" value="1"/>
</dbReference>
<dbReference type="InterPro" id="IPR006076">
    <property type="entry name" value="FAD-dep_OxRdtase"/>
</dbReference>
<keyword evidence="8" id="KW-0560">Oxidoreductase</keyword>
<dbReference type="GO" id="GO:0016491">
    <property type="term" value="F:oxidoreductase activity"/>
    <property type="evidence" value="ECO:0007669"/>
    <property type="project" value="UniProtKB-KW"/>
</dbReference>
<dbReference type="GO" id="GO:0008033">
    <property type="term" value="P:tRNA processing"/>
    <property type="evidence" value="ECO:0007669"/>
    <property type="project" value="UniProtKB-KW"/>
</dbReference>
<dbReference type="Gene3D" id="3.30.9.10">
    <property type="entry name" value="D-Amino Acid Oxidase, subunit A, domain 2"/>
    <property type="match status" value="1"/>
</dbReference>
<gene>
    <name evidence="11" type="ORF">AAW31_14100</name>
</gene>
<keyword evidence="9" id="KW-0511">Multifunctional enzyme</keyword>
<dbReference type="InterPro" id="IPR036188">
    <property type="entry name" value="FAD/NAD-bd_sf"/>
</dbReference>
<dbReference type="RefSeq" id="WP_046850721.1">
    <property type="nucleotide sequence ID" value="NZ_CP011451.1"/>
</dbReference>
<keyword evidence="12" id="KW-1185">Reference proteome</keyword>
<dbReference type="GO" id="GO:0032259">
    <property type="term" value="P:methylation"/>
    <property type="evidence" value="ECO:0007669"/>
    <property type="project" value="UniProtKB-KW"/>
</dbReference>
<dbReference type="SUPFAM" id="SSF51971">
    <property type="entry name" value="Nucleotide-binding domain"/>
    <property type="match status" value="1"/>
</dbReference>
<dbReference type="GO" id="GO:0005737">
    <property type="term" value="C:cytoplasm"/>
    <property type="evidence" value="ECO:0007669"/>
    <property type="project" value="TreeGrafter"/>
</dbReference>
<evidence type="ECO:0000256" key="8">
    <source>
        <dbReference type="ARBA" id="ARBA00023002"/>
    </source>
</evidence>
<dbReference type="PANTHER" id="PTHR13847:SF283">
    <property type="entry name" value="TRNA 5-METHYLAMINOMETHYL-2-THIOURIDINE BIOSYNTHESIS BIFUNCTIONAL PROTEIN MNMC"/>
    <property type="match status" value="1"/>
</dbReference>
<evidence type="ECO:0000256" key="5">
    <source>
        <dbReference type="ARBA" id="ARBA00022691"/>
    </source>
</evidence>
<keyword evidence="2" id="KW-0489">Methyltransferase</keyword>
<evidence type="ECO:0000256" key="9">
    <source>
        <dbReference type="ARBA" id="ARBA00023268"/>
    </source>
</evidence>
<dbReference type="PATRIC" id="fig|44574.3.peg.3423"/>
<keyword evidence="7" id="KW-0274">FAD</keyword>
<keyword evidence="6" id="KW-0819">tRNA processing</keyword>
<evidence type="ECO:0000313" key="12">
    <source>
        <dbReference type="Proteomes" id="UP000034156"/>
    </source>
</evidence>
<dbReference type="EMBL" id="CP011451">
    <property type="protein sequence ID" value="AKH38684.1"/>
    <property type="molecule type" value="Genomic_DNA"/>
</dbReference>
<dbReference type="GO" id="GO:0008168">
    <property type="term" value="F:methyltransferase activity"/>
    <property type="evidence" value="ECO:0007669"/>
    <property type="project" value="UniProtKB-KW"/>
</dbReference>